<dbReference type="PANTHER" id="PTHR10953:SF162">
    <property type="entry name" value="SUMO-ACTIVATING ENZYME SUBUNIT 1"/>
    <property type="match status" value="1"/>
</dbReference>
<dbReference type="EMBL" id="GG745349">
    <property type="protein sequence ID" value="KNE65940.1"/>
    <property type="molecule type" value="Genomic_DNA"/>
</dbReference>
<evidence type="ECO:0000259" key="1">
    <source>
        <dbReference type="Pfam" id="PF00899"/>
    </source>
</evidence>
<accession>A0A0L0SU58</accession>
<reference evidence="3" key="2">
    <citation type="submission" date="2009-11" db="EMBL/GenBank/DDBJ databases">
        <title>The Genome Sequence of Allomyces macrogynus strain ATCC 38327.</title>
        <authorList>
            <consortium name="The Broad Institute Genome Sequencing Platform"/>
            <person name="Russ C."/>
            <person name="Cuomo C."/>
            <person name="Shea T."/>
            <person name="Young S.K."/>
            <person name="Zeng Q."/>
            <person name="Koehrsen M."/>
            <person name="Haas B."/>
            <person name="Borodovsky M."/>
            <person name="Guigo R."/>
            <person name="Alvarado L."/>
            <person name="Berlin A."/>
            <person name="Borenstein D."/>
            <person name="Chen Z."/>
            <person name="Engels R."/>
            <person name="Freedman E."/>
            <person name="Gellesch M."/>
            <person name="Goldberg J."/>
            <person name="Griggs A."/>
            <person name="Gujja S."/>
            <person name="Heiman D."/>
            <person name="Hepburn T."/>
            <person name="Howarth C."/>
            <person name="Jen D."/>
            <person name="Larson L."/>
            <person name="Lewis B."/>
            <person name="Mehta T."/>
            <person name="Park D."/>
            <person name="Pearson M."/>
            <person name="Roberts A."/>
            <person name="Saif S."/>
            <person name="Shenoy N."/>
            <person name="Sisk P."/>
            <person name="Stolte C."/>
            <person name="Sykes S."/>
            <person name="Walk T."/>
            <person name="White J."/>
            <person name="Yandava C."/>
            <person name="Burger G."/>
            <person name="Gray M.W."/>
            <person name="Holland P.W.H."/>
            <person name="King N."/>
            <person name="Lang F.B.F."/>
            <person name="Roger A.J."/>
            <person name="Ruiz-Trillo I."/>
            <person name="Lander E."/>
            <person name="Nusbaum C."/>
        </authorList>
    </citation>
    <scope>NUCLEOTIDE SEQUENCE [LARGE SCALE GENOMIC DNA]</scope>
    <source>
        <strain evidence="3">ATCC 38327</strain>
    </source>
</reference>
<evidence type="ECO:0000313" key="3">
    <source>
        <dbReference type="Proteomes" id="UP000054350"/>
    </source>
</evidence>
<dbReference type="InterPro" id="IPR045886">
    <property type="entry name" value="ThiF/MoeB/HesA"/>
</dbReference>
<dbReference type="Proteomes" id="UP000054350">
    <property type="component" value="Unassembled WGS sequence"/>
</dbReference>
<dbReference type="OMA" id="DHTVPNG"/>
<protein>
    <recommendedName>
        <fullName evidence="1">THIF-type NAD/FAD binding fold domain-containing protein</fullName>
    </recommendedName>
</protein>
<dbReference type="Gene3D" id="3.40.50.720">
    <property type="entry name" value="NAD(P)-binding Rossmann-like Domain"/>
    <property type="match status" value="1"/>
</dbReference>
<keyword evidence="3" id="KW-1185">Reference proteome</keyword>
<organism evidence="2 3">
    <name type="scientific">Allomyces macrogynus (strain ATCC 38327)</name>
    <name type="common">Allomyces javanicus var. macrogynus</name>
    <dbReference type="NCBI Taxonomy" id="578462"/>
    <lineage>
        <taxon>Eukaryota</taxon>
        <taxon>Fungi</taxon>
        <taxon>Fungi incertae sedis</taxon>
        <taxon>Blastocladiomycota</taxon>
        <taxon>Blastocladiomycetes</taxon>
        <taxon>Blastocladiales</taxon>
        <taxon>Blastocladiaceae</taxon>
        <taxon>Allomyces</taxon>
    </lineage>
</organism>
<dbReference type="GO" id="GO:0016925">
    <property type="term" value="P:protein sumoylation"/>
    <property type="evidence" value="ECO:0007669"/>
    <property type="project" value="TreeGrafter"/>
</dbReference>
<dbReference type="AlphaFoldDB" id="A0A0L0SU58"/>
<dbReference type="OrthoDB" id="1708823at2759"/>
<dbReference type="GO" id="GO:0031510">
    <property type="term" value="C:SUMO activating enzyme complex"/>
    <property type="evidence" value="ECO:0007669"/>
    <property type="project" value="TreeGrafter"/>
</dbReference>
<dbReference type="eggNOG" id="KOG2014">
    <property type="taxonomic scope" value="Eukaryota"/>
</dbReference>
<dbReference type="PANTHER" id="PTHR10953">
    <property type="entry name" value="UBIQUITIN-ACTIVATING ENZYME E1"/>
    <property type="match status" value="1"/>
</dbReference>
<dbReference type="GO" id="GO:0019948">
    <property type="term" value="F:SUMO activating enzyme activity"/>
    <property type="evidence" value="ECO:0007669"/>
    <property type="project" value="TreeGrafter"/>
</dbReference>
<dbReference type="SUPFAM" id="SSF69572">
    <property type="entry name" value="Activating enzymes of the ubiquitin-like proteins"/>
    <property type="match status" value="1"/>
</dbReference>
<reference evidence="2 3" key="1">
    <citation type="submission" date="2009-11" db="EMBL/GenBank/DDBJ databases">
        <title>Annotation of Allomyces macrogynus ATCC 38327.</title>
        <authorList>
            <consortium name="The Broad Institute Genome Sequencing Platform"/>
            <person name="Russ C."/>
            <person name="Cuomo C."/>
            <person name="Burger G."/>
            <person name="Gray M.W."/>
            <person name="Holland P.W.H."/>
            <person name="King N."/>
            <person name="Lang F.B.F."/>
            <person name="Roger A.J."/>
            <person name="Ruiz-Trillo I."/>
            <person name="Young S.K."/>
            <person name="Zeng Q."/>
            <person name="Gargeya S."/>
            <person name="Fitzgerald M."/>
            <person name="Haas B."/>
            <person name="Abouelleil A."/>
            <person name="Alvarado L."/>
            <person name="Arachchi H.M."/>
            <person name="Berlin A."/>
            <person name="Chapman S.B."/>
            <person name="Gearin G."/>
            <person name="Goldberg J."/>
            <person name="Griggs A."/>
            <person name="Gujja S."/>
            <person name="Hansen M."/>
            <person name="Heiman D."/>
            <person name="Howarth C."/>
            <person name="Larimer J."/>
            <person name="Lui A."/>
            <person name="MacDonald P.J.P."/>
            <person name="McCowen C."/>
            <person name="Montmayeur A."/>
            <person name="Murphy C."/>
            <person name="Neiman D."/>
            <person name="Pearson M."/>
            <person name="Priest M."/>
            <person name="Roberts A."/>
            <person name="Saif S."/>
            <person name="Shea T."/>
            <person name="Sisk P."/>
            <person name="Stolte C."/>
            <person name="Sykes S."/>
            <person name="Wortman J."/>
            <person name="Nusbaum C."/>
            <person name="Birren B."/>
        </authorList>
    </citation>
    <scope>NUCLEOTIDE SEQUENCE [LARGE SCALE GENOMIC DNA]</scope>
    <source>
        <strain evidence="2 3">ATCC 38327</strain>
    </source>
</reference>
<dbReference type="Pfam" id="PF00899">
    <property type="entry name" value="ThiF"/>
    <property type="match status" value="1"/>
</dbReference>
<feature type="domain" description="THIF-type NAD/FAD binding fold" evidence="1">
    <location>
        <begin position="7"/>
        <end position="303"/>
    </location>
</feature>
<sequence length="332" mass="35083">MPRRPRMRGARVAVLGGAARGLAAEAVKAMALAGVGKLVIVDQAKVAPTASAANFFVAKKGGDRAAEVVAAGARVLNPLVDVEAKTNVDVMQVATEDDRERVRVVLASVDVAVLCDVPVPVAITINTMARQLGVKTFFATVWGFNAVLMADLLEHTFLHETSESSANKDGDPIVTRQRITLAFPSLTEALSYSLATKLPPRQLKKSVTPTLLSFLAVIAYMREHDGRHPDLAKAADRDAVHAAMAVQATQHGVAVPDVDARALERLFRGSTLELAPVCAVAGNLLAQEVLKTVQGKQRPLSNIMIYTTAGGAGNVWNLGVVDKANVTVGDMA</sequence>
<gene>
    <name evidence="2" type="ORF">AMAG_19298</name>
</gene>
<evidence type="ECO:0000313" key="2">
    <source>
        <dbReference type="EMBL" id="KNE65940.1"/>
    </source>
</evidence>
<name>A0A0L0SU58_ALLM3</name>
<dbReference type="STRING" id="578462.A0A0L0SU58"/>
<proteinExistence type="predicted"/>
<dbReference type="InterPro" id="IPR000594">
    <property type="entry name" value="ThiF_NAD_FAD-bd"/>
</dbReference>
<dbReference type="VEuPathDB" id="FungiDB:AMAG_19298"/>
<dbReference type="GO" id="GO:0005737">
    <property type="term" value="C:cytoplasm"/>
    <property type="evidence" value="ECO:0007669"/>
    <property type="project" value="TreeGrafter"/>
</dbReference>
<dbReference type="InterPro" id="IPR035985">
    <property type="entry name" value="Ubiquitin-activating_enz"/>
</dbReference>